<gene>
    <name evidence="1" type="ORF">LARSCL_LOCUS13225</name>
</gene>
<name>A0AAV2AL19_9ARAC</name>
<evidence type="ECO:0000313" key="2">
    <source>
        <dbReference type="Proteomes" id="UP001497382"/>
    </source>
</evidence>
<keyword evidence="2" id="KW-1185">Reference proteome</keyword>
<sequence>MKISRWFTTFSRKFCLFIFTLSFVVPYIGQTLSLVAPCVNCEELHVKLGQTTLQKKQETFENKICPITEMDLNKSYHLVGEFQTLELEASRPINRQSKVGKHSASLRDKFT</sequence>
<dbReference type="Proteomes" id="UP001497382">
    <property type="component" value="Unassembled WGS sequence"/>
</dbReference>
<proteinExistence type="predicted"/>
<dbReference type="EMBL" id="CAXIEN010000181">
    <property type="protein sequence ID" value="CAL1284570.1"/>
    <property type="molecule type" value="Genomic_DNA"/>
</dbReference>
<evidence type="ECO:0000313" key="1">
    <source>
        <dbReference type="EMBL" id="CAL1284570.1"/>
    </source>
</evidence>
<reference evidence="1 2" key="1">
    <citation type="submission" date="2024-04" db="EMBL/GenBank/DDBJ databases">
        <authorList>
            <person name="Rising A."/>
            <person name="Reimegard J."/>
            <person name="Sonavane S."/>
            <person name="Akerstrom W."/>
            <person name="Nylinder S."/>
            <person name="Hedman E."/>
            <person name="Kallberg Y."/>
        </authorList>
    </citation>
    <scope>NUCLEOTIDE SEQUENCE [LARGE SCALE GENOMIC DNA]</scope>
</reference>
<comment type="caution">
    <text evidence="1">The sequence shown here is derived from an EMBL/GenBank/DDBJ whole genome shotgun (WGS) entry which is preliminary data.</text>
</comment>
<dbReference type="AlphaFoldDB" id="A0AAV2AL19"/>
<organism evidence="1 2">
    <name type="scientific">Larinioides sclopetarius</name>
    <dbReference type="NCBI Taxonomy" id="280406"/>
    <lineage>
        <taxon>Eukaryota</taxon>
        <taxon>Metazoa</taxon>
        <taxon>Ecdysozoa</taxon>
        <taxon>Arthropoda</taxon>
        <taxon>Chelicerata</taxon>
        <taxon>Arachnida</taxon>
        <taxon>Araneae</taxon>
        <taxon>Araneomorphae</taxon>
        <taxon>Entelegynae</taxon>
        <taxon>Araneoidea</taxon>
        <taxon>Araneidae</taxon>
        <taxon>Larinioides</taxon>
    </lineage>
</organism>
<accession>A0AAV2AL19</accession>
<protein>
    <submittedName>
        <fullName evidence="1">Uncharacterized protein</fullName>
    </submittedName>
</protein>